<dbReference type="AlphaFoldDB" id="A0A0E9NCM3"/>
<organism evidence="2 3">
    <name type="scientific">Saitoella complicata (strain BCRC 22490 / CBS 7301 / JCM 7358 / NBRC 10748 / NRRL Y-17804)</name>
    <dbReference type="NCBI Taxonomy" id="698492"/>
    <lineage>
        <taxon>Eukaryota</taxon>
        <taxon>Fungi</taxon>
        <taxon>Dikarya</taxon>
        <taxon>Ascomycota</taxon>
        <taxon>Taphrinomycotina</taxon>
        <taxon>Taphrinomycotina incertae sedis</taxon>
        <taxon>Saitoella</taxon>
    </lineage>
</organism>
<dbReference type="InterPro" id="IPR029058">
    <property type="entry name" value="AB_hydrolase_fold"/>
</dbReference>
<dbReference type="Proteomes" id="UP000033140">
    <property type="component" value="Unassembled WGS sequence"/>
</dbReference>
<dbReference type="PANTHER" id="PTHR33840">
    <property type="match status" value="1"/>
</dbReference>
<dbReference type="Pfam" id="PF09994">
    <property type="entry name" value="T6SS_Tle1-like_cat"/>
    <property type="match status" value="1"/>
</dbReference>
<name>A0A0E9NCM3_SAICN</name>
<dbReference type="SUPFAM" id="SSF53474">
    <property type="entry name" value="alpha/beta-Hydrolases"/>
    <property type="match status" value="1"/>
</dbReference>
<accession>A0A0E9NCM3</accession>
<reference evidence="2 3" key="3">
    <citation type="journal article" date="2015" name="Genome Announc.">
        <title>Draft Genome Sequence of the Archiascomycetous Yeast Saitoella complicata.</title>
        <authorList>
            <person name="Yamauchi K."/>
            <person name="Kondo S."/>
            <person name="Hamamoto M."/>
            <person name="Takahashi Y."/>
            <person name="Ogura Y."/>
            <person name="Hayashi T."/>
            <person name="Nishida H."/>
        </authorList>
    </citation>
    <scope>NUCLEOTIDE SEQUENCE [LARGE SCALE GENOMIC DNA]</scope>
    <source>
        <strain evidence="2 3">NRRL Y-17804</strain>
    </source>
</reference>
<evidence type="ECO:0000313" key="2">
    <source>
        <dbReference type="EMBL" id="GAO47617.1"/>
    </source>
</evidence>
<evidence type="ECO:0000259" key="1">
    <source>
        <dbReference type="Pfam" id="PF09994"/>
    </source>
</evidence>
<reference evidence="2 3" key="2">
    <citation type="journal article" date="2014" name="J. Gen. Appl. Microbiol.">
        <title>The early diverging ascomycetous budding yeast Saitoella complicata has three histone deacetylases belonging to the Clr6, Hos2, and Rpd3 lineages.</title>
        <authorList>
            <person name="Nishida H."/>
            <person name="Matsumoto T."/>
            <person name="Kondo S."/>
            <person name="Hamamoto M."/>
            <person name="Yoshikawa H."/>
        </authorList>
    </citation>
    <scope>NUCLEOTIDE SEQUENCE [LARGE SCALE GENOMIC DNA]</scope>
    <source>
        <strain evidence="2 3">NRRL Y-17804</strain>
    </source>
</reference>
<dbReference type="InterPro" id="IPR018712">
    <property type="entry name" value="Tle1-like_cat"/>
</dbReference>
<dbReference type="PANTHER" id="PTHR33840:SF1">
    <property type="entry name" value="TLE1 PHOSPHOLIPASE DOMAIN-CONTAINING PROTEIN"/>
    <property type="match status" value="1"/>
</dbReference>
<reference evidence="2 3" key="1">
    <citation type="journal article" date="2011" name="J. Gen. Appl. Microbiol.">
        <title>Draft genome sequencing of the enigmatic yeast Saitoella complicata.</title>
        <authorList>
            <person name="Nishida H."/>
            <person name="Hamamoto M."/>
            <person name="Sugiyama J."/>
        </authorList>
    </citation>
    <scope>NUCLEOTIDE SEQUENCE [LARGE SCALE GENOMIC DNA]</scope>
    <source>
        <strain evidence="2 3">NRRL Y-17804</strain>
    </source>
</reference>
<keyword evidence="3" id="KW-1185">Reference proteome</keyword>
<dbReference type="EMBL" id="BACD03000010">
    <property type="protein sequence ID" value="GAO47617.1"/>
    <property type="molecule type" value="Genomic_DNA"/>
</dbReference>
<feature type="domain" description="T6SS Phospholipase effector Tle1-like catalytic" evidence="1">
    <location>
        <begin position="92"/>
        <end position="358"/>
    </location>
</feature>
<protein>
    <recommendedName>
        <fullName evidence="1">T6SS Phospholipase effector Tle1-like catalytic domain-containing protein</fullName>
    </recommendedName>
</protein>
<sequence length="506" mass="58205">MIVHSMASYNPAFAANSRPALKKRIIVCCDGTSQDELNLPRPPSLLHTTLGLFASSYTAENRLREEQFIHQDTGRNKPDLPWYKQKLYNFHAGKVKPPSNITLLARAIKKTAIVHGEKIPQIVFYQPGIGTTGLFFSRFFQETMAKDMGYKVRQAYSYIVQNYDEGDEIFLFGFSRGAFTARSVAGFIEWAGVLQKEHMSHFDELWYEYKSEGENSNHTRAERFRVLDDPKRHFETRYRNVNIRCVGVFDTVAALGVPSLRHVDDEDVPEAAREAQAFFDVDLGEHVDYAFQALALDEHRRDFYPAVWKILKPEYYKARTKNIPQVVEQTWFTGAHSDIGGSYLIHGLSDVTLKWMVDNCDRNGLLEFDHKFLESWYQDSRPAEQYLHTPHDSSYSFGLRHVNRHPGLFPPSGEETEDKDYMYIRPSQQRLHQSVIERLRMEGLRVIEGRLHPEDTYLETCTTLKKWGLDMSVLIDRCSDSRGFIFPPPEVEKNPGGRAATASDGV</sequence>
<gene>
    <name evidence="2" type="ORF">G7K_1817-t1</name>
</gene>
<comment type="caution">
    <text evidence="2">The sequence shown here is derived from an EMBL/GenBank/DDBJ whole genome shotgun (WGS) entry which is preliminary data.</text>
</comment>
<evidence type="ECO:0000313" key="3">
    <source>
        <dbReference type="Proteomes" id="UP000033140"/>
    </source>
</evidence>
<proteinExistence type="predicted"/>
<dbReference type="STRING" id="698492.A0A0E9NCM3"/>